<accession>A0ABZ1V8U1</accession>
<dbReference type="SUPFAM" id="SSF46785">
    <property type="entry name" value="Winged helix' DNA-binding domain"/>
    <property type="match status" value="1"/>
</dbReference>
<proteinExistence type="predicted"/>
<keyword evidence="3" id="KW-1185">Reference proteome</keyword>
<dbReference type="Pfam" id="PF12840">
    <property type="entry name" value="HTH_20"/>
    <property type="match status" value="1"/>
</dbReference>
<reference evidence="2" key="1">
    <citation type="submission" date="2022-10" db="EMBL/GenBank/DDBJ databases">
        <title>The complete genomes of actinobacterial strains from the NBC collection.</title>
        <authorList>
            <person name="Joergensen T.S."/>
            <person name="Alvarez Arevalo M."/>
            <person name="Sterndorff E.B."/>
            <person name="Faurdal D."/>
            <person name="Vuksanovic O."/>
            <person name="Mourched A.-S."/>
            <person name="Charusanti P."/>
            <person name="Shaw S."/>
            <person name="Blin K."/>
            <person name="Weber T."/>
        </authorList>
    </citation>
    <scope>NUCLEOTIDE SEQUENCE</scope>
    <source>
        <strain evidence="2">NBC_00489</strain>
    </source>
</reference>
<name>A0ABZ1V8U1_9ACTN</name>
<dbReference type="InterPro" id="IPR036388">
    <property type="entry name" value="WH-like_DNA-bd_sf"/>
</dbReference>
<dbReference type="InterPro" id="IPR036390">
    <property type="entry name" value="WH_DNA-bd_sf"/>
</dbReference>
<organism evidence="2 3">
    <name type="scientific">Streptomyces griseoaurantiacus</name>
    <dbReference type="NCBI Taxonomy" id="68213"/>
    <lineage>
        <taxon>Bacteria</taxon>
        <taxon>Bacillati</taxon>
        <taxon>Actinomycetota</taxon>
        <taxon>Actinomycetes</taxon>
        <taxon>Kitasatosporales</taxon>
        <taxon>Streptomycetaceae</taxon>
        <taxon>Streptomyces</taxon>
        <taxon>Streptomyces aurantiacus group</taxon>
    </lineage>
</organism>
<dbReference type="InterPro" id="IPR011991">
    <property type="entry name" value="ArsR-like_HTH"/>
</dbReference>
<dbReference type="Gene3D" id="1.10.10.10">
    <property type="entry name" value="Winged helix-like DNA-binding domain superfamily/Winged helix DNA-binding domain"/>
    <property type="match status" value="1"/>
</dbReference>
<dbReference type="CDD" id="cd00090">
    <property type="entry name" value="HTH_ARSR"/>
    <property type="match status" value="1"/>
</dbReference>
<protein>
    <submittedName>
        <fullName evidence="2">Helix-turn-helix domain-containing protein</fullName>
    </submittedName>
</protein>
<dbReference type="SMART" id="SM00418">
    <property type="entry name" value="HTH_ARSR"/>
    <property type="match status" value="1"/>
</dbReference>
<dbReference type="Proteomes" id="UP001432161">
    <property type="component" value="Chromosome"/>
</dbReference>
<dbReference type="EMBL" id="CP108330">
    <property type="protein sequence ID" value="WUR40974.1"/>
    <property type="molecule type" value="Genomic_DNA"/>
</dbReference>
<sequence>MLKSPMGGGGIRRRILDLLADHEGATAPAVARLLGIAPELARAHLGVLTAAGLLRAERSGGRTRYHRDEARIAEARDLFESGW</sequence>
<evidence type="ECO:0000259" key="1">
    <source>
        <dbReference type="SMART" id="SM00418"/>
    </source>
</evidence>
<dbReference type="InterPro" id="IPR001845">
    <property type="entry name" value="HTH_ArsR_DNA-bd_dom"/>
</dbReference>
<evidence type="ECO:0000313" key="3">
    <source>
        <dbReference type="Proteomes" id="UP001432161"/>
    </source>
</evidence>
<feature type="domain" description="HTH arsR-type" evidence="1">
    <location>
        <begin position="6"/>
        <end position="81"/>
    </location>
</feature>
<gene>
    <name evidence="2" type="ORF">OHN36_29365</name>
</gene>
<evidence type="ECO:0000313" key="2">
    <source>
        <dbReference type="EMBL" id="WUR40974.1"/>
    </source>
</evidence>